<proteinExistence type="predicted"/>
<name>A0A0F9J0D5_9ZZZZ</name>
<comment type="caution">
    <text evidence="1">The sequence shown here is derived from an EMBL/GenBank/DDBJ whole genome shotgun (WGS) entry which is preliminary data.</text>
</comment>
<sequence length="64" mass="7325">MRRFEREVGAMECDCGGYAERVDCTKEEIKEYNCGRNYVCCARTFVCKICGERISGKAEAPEME</sequence>
<gene>
    <name evidence="1" type="ORF">LCGC14_1515070</name>
</gene>
<organism evidence="1">
    <name type="scientific">marine sediment metagenome</name>
    <dbReference type="NCBI Taxonomy" id="412755"/>
    <lineage>
        <taxon>unclassified sequences</taxon>
        <taxon>metagenomes</taxon>
        <taxon>ecological metagenomes</taxon>
    </lineage>
</organism>
<accession>A0A0F9J0D5</accession>
<dbReference type="EMBL" id="LAZR01011163">
    <property type="protein sequence ID" value="KKM63084.1"/>
    <property type="molecule type" value="Genomic_DNA"/>
</dbReference>
<dbReference type="AlphaFoldDB" id="A0A0F9J0D5"/>
<reference evidence="1" key="1">
    <citation type="journal article" date="2015" name="Nature">
        <title>Complex archaea that bridge the gap between prokaryotes and eukaryotes.</title>
        <authorList>
            <person name="Spang A."/>
            <person name="Saw J.H."/>
            <person name="Jorgensen S.L."/>
            <person name="Zaremba-Niedzwiedzka K."/>
            <person name="Martijn J."/>
            <person name="Lind A.E."/>
            <person name="van Eijk R."/>
            <person name="Schleper C."/>
            <person name="Guy L."/>
            <person name="Ettema T.J."/>
        </authorList>
    </citation>
    <scope>NUCLEOTIDE SEQUENCE</scope>
</reference>
<protein>
    <submittedName>
        <fullName evidence="1">Uncharacterized protein</fullName>
    </submittedName>
</protein>
<evidence type="ECO:0000313" key="1">
    <source>
        <dbReference type="EMBL" id="KKM63084.1"/>
    </source>
</evidence>